<organism evidence="1">
    <name type="scientific">hydrothermal vent metagenome</name>
    <dbReference type="NCBI Taxonomy" id="652676"/>
    <lineage>
        <taxon>unclassified sequences</taxon>
        <taxon>metagenomes</taxon>
        <taxon>ecological metagenomes</taxon>
    </lineage>
</organism>
<name>A0A3B0U5V9_9ZZZZ</name>
<proteinExistence type="predicted"/>
<reference evidence="1" key="1">
    <citation type="submission" date="2018-06" db="EMBL/GenBank/DDBJ databases">
        <authorList>
            <person name="Zhirakovskaya E."/>
        </authorList>
    </citation>
    <scope>NUCLEOTIDE SEQUENCE</scope>
</reference>
<accession>A0A3B0U5V9</accession>
<sequence>MQINAETKNSAQTGLAFELEIDVIISDQRWLEKMDEADLNKLIRKAVLNAIEIANPAISGPGEISIVLSNDAH</sequence>
<protein>
    <submittedName>
        <fullName evidence="1">Uncharacterized protein</fullName>
    </submittedName>
</protein>
<dbReference type="AlphaFoldDB" id="A0A3B0U5V9"/>
<evidence type="ECO:0000313" key="1">
    <source>
        <dbReference type="EMBL" id="VAW20887.1"/>
    </source>
</evidence>
<feature type="non-terminal residue" evidence="1">
    <location>
        <position position="73"/>
    </location>
</feature>
<gene>
    <name evidence="1" type="ORF">MNBD_ALPHA11-140</name>
</gene>
<dbReference type="EMBL" id="UOEQ01000308">
    <property type="protein sequence ID" value="VAW20887.1"/>
    <property type="molecule type" value="Genomic_DNA"/>
</dbReference>